<organism evidence="1 2">
    <name type="scientific">Epilithonimonas hungarica</name>
    <dbReference type="NCBI Taxonomy" id="454006"/>
    <lineage>
        <taxon>Bacteria</taxon>
        <taxon>Pseudomonadati</taxon>
        <taxon>Bacteroidota</taxon>
        <taxon>Flavobacteriia</taxon>
        <taxon>Flavobacteriales</taxon>
        <taxon>Weeksellaceae</taxon>
        <taxon>Chryseobacterium group</taxon>
        <taxon>Epilithonimonas</taxon>
    </lineage>
</organism>
<keyword evidence="2" id="KW-1185">Reference proteome</keyword>
<name>A0A1G7TMK3_9FLAO</name>
<dbReference type="STRING" id="454006.SAMN05421825_3165"/>
<dbReference type="EMBL" id="FNBH01000004">
    <property type="protein sequence ID" value="SDG36505.1"/>
    <property type="molecule type" value="Genomic_DNA"/>
</dbReference>
<proteinExistence type="predicted"/>
<dbReference type="Proteomes" id="UP000199203">
    <property type="component" value="Unassembled WGS sequence"/>
</dbReference>
<gene>
    <name evidence="1" type="ORF">SAMN05421825_3165</name>
</gene>
<reference evidence="2" key="1">
    <citation type="submission" date="2016-10" db="EMBL/GenBank/DDBJ databases">
        <authorList>
            <person name="Varghese N."/>
            <person name="Submissions S."/>
        </authorList>
    </citation>
    <scope>NUCLEOTIDE SEQUENCE [LARGE SCALE GENOMIC DNA]</scope>
    <source>
        <strain evidence="2">DSM 19684</strain>
    </source>
</reference>
<evidence type="ECO:0000313" key="1">
    <source>
        <dbReference type="EMBL" id="SDG36505.1"/>
    </source>
</evidence>
<dbReference type="RefSeq" id="WP_175487209.1">
    <property type="nucleotide sequence ID" value="NZ_FNBH01000004.1"/>
</dbReference>
<sequence>MIASVNSKVTDYKSATSGVVGWAKEFKQRGAAKLKPIIWTTQPKTKP</sequence>
<dbReference type="AlphaFoldDB" id="A0A1G7TMK3"/>
<accession>A0A1G7TMK3</accession>
<evidence type="ECO:0000313" key="2">
    <source>
        <dbReference type="Proteomes" id="UP000199203"/>
    </source>
</evidence>
<protein>
    <submittedName>
        <fullName evidence="1">Uncharacterized protein</fullName>
    </submittedName>
</protein>